<name>A0ABQ1P0M0_9BACI</name>
<keyword evidence="2" id="KW-1185">Reference proteome</keyword>
<organism evidence="1 2">
    <name type="scientific">Thalassobacillus devorans</name>
    <dbReference type="NCBI Taxonomy" id="279813"/>
    <lineage>
        <taxon>Bacteria</taxon>
        <taxon>Bacillati</taxon>
        <taxon>Bacillota</taxon>
        <taxon>Bacilli</taxon>
        <taxon>Bacillales</taxon>
        <taxon>Bacillaceae</taxon>
        <taxon>Thalassobacillus</taxon>
    </lineage>
</organism>
<dbReference type="Proteomes" id="UP000619534">
    <property type="component" value="Unassembled WGS sequence"/>
</dbReference>
<dbReference type="EMBL" id="BMCJ01000003">
    <property type="protein sequence ID" value="GGC87936.1"/>
    <property type="molecule type" value="Genomic_DNA"/>
</dbReference>
<reference evidence="2" key="1">
    <citation type="journal article" date="2019" name="Int. J. Syst. Evol. Microbiol.">
        <title>The Global Catalogue of Microorganisms (GCM) 10K type strain sequencing project: providing services to taxonomists for standard genome sequencing and annotation.</title>
        <authorList>
            <consortium name="The Broad Institute Genomics Platform"/>
            <consortium name="The Broad Institute Genome Sequencing Center for Infectious Disease"/>
            <person name="Wu L."/>
            <person name="Ma J."/>
        </authorList>
    </citation>
    <scope>NUCLEOTIDE SEQUENCE [LARGE SCALE GENOMIC DNA]</scope>
    <source>
        <strain evidence="2">CCM 7282</strain>
    </source>
</reference>
<evidence type="ECO:0000313" key="2">
    <source>
        <dbReference type="Proteomes" id="UP000619534"/>
    </source>
</evidence>
<sequence>MLFRHKKTIGLIALRESNNYRILCKKLTLFLAVTNARVVEDNITFIIVYTLFPSLNKQIADSKASQHGGNIIKLTKRSKVLLEQNITYYF</sequence>
<comment type="caution">
    <text evidence="1">The sequence shown here is derived from an EMBL/GenBank/DDBJ whole genome shotgun (WGS) entry which is preliminary data.</text>
</comment>
<gene>
    <name evidence="1" type="ORF">GCM10007216_18340</name>
</gene>
<evidence type="ECO:0000313" key="1">
    <source>
        <dbReference type="EMBL" id="GGC87936.1"/>
    </source>
</evidence>
<protein>
    <submittedName>
        <fullName evidence="1">Uncharacterized protein</fullName>
    </submittedName>
</protein>
<accession>A0ABQ1P0M0</accession>
<proteinExistence type="predicted"/>